<keyword evidence="2 4" id="KW-0143">Chaperone</keyword>
<sequence>MFDVINDLDFSGYTLLVTCVSVGNISVMSADLLIRSLKMKKSATCWHPACTPITGVNPFGHNYQAERYSPKNYLTLLNTALEIFHDPIKKIAVLQMRSPITKVLKTEFISDLVFFIRRQSFSKIFILSSCYSYKLAYLCDGVYNRTTAMRYTGNQKVIRLTKAFQESPNWQPYNANDDDSSLINSIPGCAKALYEKCLEKKLPVVLIFKYCTDGDNKDEALVTLQIVNELINVLNVKSDGPEILIPKSWKCLYGNVHPDNIY</sequence>
<dbReference type="Pfam" id="PF09754">
    <property type="entry name" value="PAC2"/>
    <property type="match status" value="1"/>
</dbReference>
<dbReference type="InterPro" id="IPR038389">
    <property type="entry name" value="PSMG2_sf"/>
</dbReference>
<dbReference type="PANTHER" id="PTHR12970">
    <property type="entry name" value="PROTEASOME ASSEMBLY CHAPERONE 2"/>
    <property type="match status" value="1"/>
</dbReference>
<dbReference type="InterPro" id="IPR016562">
    <property type="entry name" value="Proteasome_assmbl_chp_2_euk"/>
</dbReference>
<comment type="function">
    <text evidence="4">Chaperone protein which promotes assembly of the 20S proteasome as part of a heterodimer with PSMG1.</text>
</comment>
<dbReference type="Gene3D" id="3.40.50.10900">
    <property type="entry name" value="PAC-like subunit"/>
    <property type="match status" value="1"/>
</dbReference>
<dbReference type="GO" id="GO:0043248">
    <property type="term" value="P:proteasome assembly"/>
    <property type="evidence" value="ECO:0007669"/>
    <property type="project" value="TreeGrafter"/>
</dbReference>
<dbReference type="InterPro" id="IPR019151">
    <property type="entry name" value="Proteasome_assmbl_chaperone_2"/>
</dbReference>
<reference evidence="5" key="1">
    <citation type="submission" date="2020-03" db="EMBL/GenBank/DDBJ databases">
        <title>Transcriptomic Profiling of the Digestive Tract of the Rat Flea, Xenopsylla cheopis, Following Blood Feeding and Infection with Yersinia pestis.</title>
        <authorList>
            <person name="Bland D.M."/>
            <person name="Martens C.A."/>
            <person name="Virtaneva K."/>
            <person name="Kanakabandi K."/>
            <person name="Long D."/>
            <person name="Rosenke R."/>
            <person name="Saturday G.A."/>
            <person name="Hoyt F.H."/>
            <person name="Bruno D.P."/>
            <person name="Ribeiro J.M.C."/>
            <person name="Hinnebusch J."/>
        </authorList>
    </citation>
    <scope>NUCLEOTIDE SEQUENCE</scope>
</reference>
<organism evidence="5">
    <name type="scientific">Xenopsylla cheopis</name>
    <name type="common">Oriental rat flea</name>
    <name type="synonym">Pulex cheopis</name>
    <dbReference type="NCBI Taxonomy" id="163159"/>
    <lineage>
        <taxon>Eukaryota</taxon>
        <taxon>Metazoa</taxon>
        <taxon>Ecdysozoa</taxon>
        <taxon>Arthropoda</taxon>
        <taxon>Hexapoda</taxon>
        <taxon>Insecta</taxon>
        <taxon>Pterygota</taxon>
        <taxon>Neoptera</taxon>
        <taxon>Endopterygota</taxon>
        <taxon>Siphonaptera</taxon>
        <taxon>Pulicidae</taxon>
        <taxon>Xenopsyllinae</taxon>
        <taxon>Xenopsylla</taxon>
    </lineage>
</organism>
<evidence type="ECO:0000256" key="4">
    <source>
        <dbReference type="PIRNR" id="PIRNR010044"/>
    </source>
</evidence>
<dbReference type="GO" id="GO:0005829">
    <property type="term" value="C:cytosol"/>
    <property type="evidence" value="ECO:0007669"/>
    <property type="project" value="TreeGrafter"/>
</dbReference>
<evidence type="ECO:0000256" key="1">
    <source>
        <dbReference type="ARBA" id="ARBA00019186"/>
    </source>
</evidence>
<evidence type="ECO:0000313" key="5">
    <source>
        <dbReference type="EMBL" id="NOV45112.1"/>
    </source>
</evidence>
<dbReference type="PIRSF" id="PIRSF010044">
    <property type="entry name" value="UCP010044"/>
    <property type="match status" value="1"/>
</dbReference>
<dbReference type="EMBL" id="GIIL01001386">
    <property type="protein sequence ID" value="NOV45112.1"/>
    <property type="molecule type" value="Transcribed_RNA"/>
</dbReference>
<comment type="subunit">
    <text evidence="4">Forms a heterodimer with PSMG1.</text>
</comment>
<name>A0A6M2DFX7_XENCH</name>
<dbReference type="GO" id="GO:0005634">
    <property type="term" value="C:nucleus"/>
    <property type="evidence" value="ECO:0007669"/>
    <property type="project" value="TreeGrafter"/>
</dbReference>
<dbReference type="AlphaFoldDB" id="A0A6M2DFX7"/>
<dbReference type="GO" id="GO:0000502">
    <property type="term" value="C:proteasome complex"/>
    <property type="evidence" value="ECO:0007669"/>
    <property type="project" value="UniProtKB-KW"/>
</dbReference>
<evidence type="ECO:0000256" key="3">
    <source>
        <dbReference type="ARBA" id="ARBA00025745"/>
    </source>
</evidence>
<dbReference type="PANTHER" id="PTHR12970:SF1">
    <property type="entry name" value="PROTEASOME ASSEMBLY CHAPERONE 2"/>
    <property type="match status" value="1"/>
</dbReference>
<protein>
    <recommendedName>
        <fullName evidence="1 4">Proteasome assembly chaperone 2</fullName>
    </recommendedName>
</protein>
<accession>A0A6M2DFX7</accession>
<evidence type="ECO:0000256" key="2">
    <source>
        <dbReference type="ARBA" id="ARBA00023186"/>
    </source>
</evidence>
<proteinExistence type="inferred from homology"/>
<comment type="similarity">
    <text evidence="3 4">Belongs to the PSMG2 family.</text>
</comment>
<keyword evidence="5" id="KW-0647">Proteasome</keyword>